<gene>
    <name evidence="1" type="ORF">AB0A88_38100</name>
</gene>
<dbReference type="Proteomes" id="UP001551329">
    <property type="component" value="Unassembled WGS sequence"/>
</dbReference>
<proteinExistence type="predicted"/>
<reference evidence="1 2" key="1">
    <citation type="submission" date="2024-06" db="EMBL/GenBank/DDBJ databases">
        <title>The Natural Products Discovery Center: Release of the First 8490 Sequenced Strains for Exploring Actinobacteria Biosynthetic Diversity.</title>
        <authorList>
            <person name="Kalkreuter E."/>
            <person name="Kautsar S.A."/>
            <person name="Yang D."/>
            <person name="Bader C.D."/>
            <person name="Teijaro C.N."/>
            <person name="Fluegel L."/>
            <person name="Davis C.M."/>
            <person name="Simpson J.R."/>
            <person name="Lauterbach L."/>
            <person name="Steele A.D."/>
            <person name="Gui C."/>
            <person name="Meng S."/>
            <person name="Li G."/>
            <person name="Viehrig K."/>
            <person name="Ye F."/>
            <person name="Su P."/>
            <person name="Kiefer A.F."/>
            <person name="Nichols A."/>
            <person name="Cepeda A.J."/>
            <person name="Yan W."/>
            <person name="Fan B."/>
            <person name="Jiang Y."/>
            <person name="Adhikari A."/>
            <person name="Zheng C.-J."/>
            <person name="Schuster L."/>
            <person name="Cowan T.M."/>
            <person name="Smanski M.J."/>
            <person name="Chevrette M.G."/>
            <person name="De Carvalho L.P.S."/>
            <person name="Shen B."/>
        </authorList>
    </citation>
    <scope>NUCLEOTIDE SEQUENCE [LARGE SCALE GENOMIC DNA]</scope>
    <source>
        <strain evidence="1 2">NPDC045974</strain>
    </source>
</reference>
<name>A0ABV3CN21_9ACTN</name>
<comment type="caution">
    <text evidence="1">The sequence shown here is derived from an EMBL/GenBank/DDBJ whole genome shotgun (WGS) entry which is preliminary data.</text>
</comment>
<evidence type="ECO:0000313" key="2">
    <source>
        <dbReference type="Proteomes" id="UP001551329"/>
    </source>
</evidence>
<dbReference type="RefSeq" id="WP_358478342.1">
    <property type="nucleotide sequence ID" value="NZ_JBEZAE010000050.1"/>
</dbReference>
<accession>A0ABV3CN21</accession>
<dbReference type="EMBL" id="JBEZAE010000050">
    <property type="protein sequence ID" value="MEU7075893.1"/>
    <property type="molecule type" value="Genomic_DNA"/>
</dbReference>
<evidence type="ECO:0000313" key="1">
    <source>
        <dbReference type="EMBL" id="MEU7075893.1"/>
    </source>
</evidence>
<sequence>MTDEAARWRRCATLLPPAEAEEFTDCWEIGEQEAGLDLLVATLLERQEPISDTVRVEIAVIAERWGVWATLAPGLRRCVGSGPGDGSLKLVDPAGAAPLPYASADDPLVVVPWLACTRCDRILARVHHRGGWGDFSHARSRYVLSDRDVPAREFEREELWDAVNELRAPCRRSARGPRC</sequence>
<keyword evidence="2" id="KW-1185">Reference proteome</keyword>
<protein>
    <submittedName>
        <fullName evidence="1">Uncharacterized protein</fullName>
    </submittedName>
</protein>
<organism evidence="1 2">
    <name type="scientific">Streptomyces narbonensis</name>
    <dbReference type="NCBI Taxonomy" id="67333"/>
    <lineage>
        <taxon>Bacteria</taxon>
        <taxon>Bacillati</taxon>
        <taxon>Actinomycetota</taxon>
        <taxon>Actinomycetes</taxon>
        <taxon>Kitasatosporales</taxon>
        <taxon>Streptomycetaceae</taxon>
        <taxon>Streptomyces</taxon>
    </lineage>
</organism>